<organism evidence="2 3">
    <name type="scientific">Didymella exigua CBS 183.55</name>
    <dbReference type="NCBI Taxonomy" id="1150837"/>
    <lineage>
        <taxon>Eukaryota</taxon>
        <taxon>Fungi</taxon>
        <taxon>Dikarya</taxon>
        <taxon>Ascomycota</taxon>
        <taxon>Pezizomycotina</taxon>
        <taxon>Dothideomycetes</taxon>
        <taxon>Pleosporomycetidae</taxon>
        <taxon>Pleosporales</taxon>
        <taxon>Pleosporineae</taxon>
        <taxon>Didymellaceae</taxon>
        <taxon>Didymella</taxon>
    </lineage>
</organism>
<evidence type="ECO:0000256" key="1">
    <source>
        <dbReference type="SAM" id="MobiDB-lite"/>
    </source>
</evidence>
<name>A0A6A5S0L1_9PLEO</name>
<feature type="region of interest" description="Disordered" evidence="1">
    <location>
        <begin position="177"/>
        <end position="233"/>
    </location>
</feature>
<feature type="compositionally biased region" description="Low complexity" evidence="1">
    <location>
        <begin position="203"/>
        <end position="233"/>
    </location>
</feature>
<feature type="region of interest" description="Disordered" evidence="1">
    <location>
        <begin position="505"/>
        <end position="529"/>
    </location>
</feature>
<dbReference type="Proteomes" id="UP000800082">
    <property type="component" value="Unassembled WGS sequence"/>
</dbReference>
<dbReference type="GeneID" id="54347741"/>
<reference evidence="2" key="1">
    <citation type="journal article" date="2020" name="Stud. Mycol.">
        <title>101 Dothideomycetes genomes: a test case for predicting lifestyles and emergence of pathogens.</title>
        <authorList>
            <person name="Haridas S."/>
            <person name="Albert R."/>
            <person name="Binder M."/>
            <person name="Bloem J."/>
            <person name="Labutti K."/>
            <person name="Salamov A."/>
            <person name="Andreopoulos B."/>
            <person name="Baker S."/>
            <person name="Barry K."/>
            <person name="Bills G."/>
            <person name="Bluhm B."/>
            <person name="Cannon C."/>
            <person name="Castanera R."/>
            <person name="Culley D."/>
            <person name="Daum C."/>
            <person name="Ezra D."/>
            <person name="Gonzalez J."/>
            <person name="Henrissat B."/>
            <person name="Kuo A."/>
            <person name="Liang C."/>
            <person name="Lipzen A."/>
            <person name="Lutzoni F."/>
            <person name="Magnuson J."/>
            <person name="Mondo S."/>
            <person name="Nolan M."/>
            <person name="Ohm R."/>
            <person name="Pangilinan J."/>
            <person name="Park H.-J."/>
            <person name="Ramirez L."/>
            <person name="Alfaro M."/>
            <person name="Sun H."/>
            <person name="Tritt A."/>
            <person name="Yoshinaga Y."/>
            <person name="Zwiers L.-H."/>
            <person name="Turgeon B."/>
            <person name="Goodwin S."/>
            <person name="Spatafora J."/>
            <person name="Crous P."/>
            <person name="Grigoriev I."/>
        </authorList>
    </citation>
    <scope>NUCLEOTIDE SEQUENCE</scope>
    <source>
        <strain evidence="2">CBS 183.55</strain>
    </source>
</reference>
<dbReference type="OrthoDB" id="3801583at2759"/>
<feature type="compositionally biased region" description="Polar residues" evidence="1">
    <location>
        <begin position="260"/>
        <end position="274"/>
    </location>
</feature>
<feature type="region of interest" description="Disordered" evidence="1">
    <location>
        <begin position="258"/>
        <end position="280"/>
    </location>
</feature>
<dbReference type="EMBL" id="ML978957">
    <property type="protein sequence ID" value="KAF1933319.1"/>
    <property type="molecule type" value="Genomic_DNA"/>
</dbReference>
<accession>A0A6A5S0L1</accession>
<evidence type="ECO:0000313" key="3">
    <source>
        <dbReference type="Proteomes" id="UP000800082"/>
    </source>
</evidence>
<keyword evidence="3" id="KW-1185">Reference proteome</keyword>
<evidence type="ECO:0000313" key="2">
    <source>
        <dbReference type="EMBL" id="KAF1933319.1"/>
    </source>
</evidence>
<dbReference type="AlphaFoldDB" id="A0A6A5S0L1"/>
<feature type="compositionally biased region" description="Low complexity" evidence="1">
    <location>
        <begin position="505"/>
        <end position="518"/>
    </location>
</feature>
<dbReference type="RefSeq" id="XP_033453567.1">
    <property type="nucleotide sequence ID" value="XM_033590086.1"/>
</dbReference>
<feature type="region of interest" description="Disordered" evidence="1">
    <location>
        <begin position="1"/>
        <end position="62"/>
    </location>
</feature>
<gene>
    <name evidence="2" type="ORF">M421DRAFT_395301</name>
</gene>
<protein>
    <submittedName>
        <fullName evidence="2">Uncharacterized protein</fullName>
    </submittedName>
</protein>
<sequence length="739" mass="78781">MCRGLHTLPSSRSSSPKHDLITRPTTAPGPSGKRTKQGAFVAESGQLLGRGSENTSASEPRHPCPYDPSSYYSFASFEKRRCSLCGMRGPKIVHNEPGHTCKTGRPGSHINSACTYRRHSAIDPRHLAHLANSSGSVLLEPRCVTPERAAKRIGNPPRIFRLPTGIIRLSIASTASASQCRDPVARPPSRLGMRSSKGGAQGSHLQSSHLHSPHINSTGSSTKTPTSPKLHHLSLLPHSENYPFVHKSEIPQHAIALRAGSSSPLNNRTNSPRNAPNMRETSDFSDIVYYGGRKPSLSGNRGDTPKPQATTVVVKQVNVRGSALIDLHASPLDAALAESEMYRKYLPNQKPAKLSHALTDVADSSTSFGSQDTGSNKIGKMRLELKGGDPAFTGIPRLRGGSGHERASTDTFSFKLKRWILFCRYCSRSHDDNDDDLPSARLVAPERVAKMRQKMNGTAPLPAHLCRGTPSIASSSSIPHTNGVAEDLAPATTFTTTILGLPRRSMSSRSSTSLPVPSHFHRRSKSPISQPVTVNPAEILIPPIPYLRGGAESPDKMPPTLFWLAGGTGRKPISFSGWKQSRPKQRTGGLFGMAVFGGNYGQEYKLEASVLGDVECSASVKVTVGDDAGVNDVRGAVDSSSSSSSSSGSLKVEPLKVITAVADEAAPVGAAEPVQRALTPPPTEAIDDAPLCSGALPIDTNADVPGDFIAPSPSRWGKDKVYDVVVFAEKKGKVPEATA</sequence>
<proteinExistence type="predicted"/>